<organism evidence="3 4">
    <name type="scientific">Anatilimnocola aggregata</name>
    <dbReference type="NCBI Taxonomy" id="2528021"/>
    <lineage>
        <taxon>Bacteria</taxon>
        <taxon>Pseudomonadati</taxon>
        <taxon>Planctomycetota</taxon>
        <taxon>Planctomycetia</taxon>
        <taxon>Pirellulales</taxon>
        <taxon>Pirellulaceae</taxon>
        <taxon>Anatilimnocola</taxon>
    </lineage>
</organism>
<protein>
    <submittedName>
        <fullName evidence="3">Barstar (Barnase inhibitor)</fullName>
    </submittedName>
</protein>
<dbReference type="EMBL" id="CP036274">
    <property type="protein sequence ID" value="QDU27348.1"/>
    <property type="molecule type" value="Genomic_DNA"/>
</dbReference>
<dbReference type="AlphaFoldDB" id="A0A517YAT7"/>
<proteinExistence type="inferred from homology"/>
<accession>A0A517YAT7</accession>
<dbReference type="InterPro" id="IPR000468">
    <property type="entry name" value="Barstar"/>
</dbReference>
<dbReference type="Gene3D" id="3.30.370.10">
    <property type="entry name" value="Barstar-like"/>
    <property type="match status" value="1"/>
</dbReference>
<evidence type="ECO:0000313" key="3">
    <source>
        <dbReference type="EMBL" id="QDU27348.1"/>
    </source>
</evidence>
<feature type="domain" description="Barstar (barnase inhibitor)" evidence="2">
    <location>
        <begin position="43"/>
        <end position="125"/>
    </location>
</feature>
<evidence type="ECO:0000313" key="4">
    <source>
        <dbReference type="Proteomes" id="UP000315017"/>
    </source>
</evidence>
<evidence type="ECO:0000259" key="2">
    <source>
        <dbReference type="Pfam" id="PF01337"/>
    </source>
</evidence>
<keyword evidence="4" id="KW-1185">Reference proteome</keyword>
<dbReference type="RefSeq" id="WP_145088196.1">
    <property type="nucleotide sequence ID" value="NZ_CP036274.1"/>
</dbReference>
<dbReference type="Pfam" id="PF01337">
    <property type="entry name" value="Barstar"/>
    <property type="match status" value="1"/>
</dbReference>
<comment type="similarity">
    <text evidence="1">Belongs to the barstar family.</text>
</comment>
<name>A0A517YAT7_9BACT</name>
<dbReference type="Proteomes" id="UP000315017">
    <property type="component" value="Chromosome"/>
</dbReference>
<dbReference type="InterPro" id="IPR035905">
    <property type="entry name" value="Barstar-like_sf"/>
</dbReference>
<reference evidence="3 4" key="1">
    <citation type="submission" date="2019-02" db="EMBL/GenBank/DDBJ databases">
        <title>Deep-cultivation of Planctomycetes and their phenomic and genomic characterization uncovers novel biology.</title>
        <authorList>
            <person name="Wiegand S."/>
            <person name="Jogler M."/>
            <person name="Boedeker C."/>
            <person name="Pinto D."/>
            <person name="Vollmers J."/>
            <person name="Rivas-Marin E."/>
            <person name="Kohn T."/>
            <person name="Peeters S.H."/>
            <person name="Heuer A."/>
            <person name="Rast P."/>
            <person name="Oberbeckmann S."/>
            <person name="Bunk B."/>
            <person name="Jeske O."/>
            <person name="Meyerdierks A."/>
            <person name="Storesund J.E."/>
            <person name="Kallscheuer N."/>
            <person name="Luecker S."/>
            <person name="Lage O.M."/>
            <person name="Pohl T."/>
            <person name="Merkel B.J."/>
            <person name="Hornburger P."/>
            <person name="Mueller R.-W."/>
            <person name="Bruemmer F."/>
            <person name="Labrenz M."/>
            <person name="Spormann A.M."/>
            <person name="Op den Camp H."/>
            <person name="Overmann J."/>
            <person name="Amann R."/>
            <person name="Jetten M.S.M."/>
            <person name="Mascher T."/>
            <person name="Medema M.H."/>
            <person name="Devos D.P."/>
            <person name="Kaster A.-K."/>
            <person name="Ovreas L."/>
            <person name="Rohde M."/>
            <person name="Galperin M.Y."/>
            <person name="Jogler C."/>
        </authorList>
    </citation>
    <scope>NUCLEOTIDE SEQUENCE [LARGE SCALE GENOMIC DNA]</scope>
    <source>
        <strain evidence="3 4">ETA_A8</strain>
    </source>
</reference>
<evidence type="ECO:0000256" key="1">
    <source>
        <dbReference type="ARBA" id="ARBA00006845"/>
    </source>
</evidence>
<dbReference type="KEGG" id="aagg:ETAA8_24350"/>
<dbReference type="OrthoDB" id="291508at2"/>
<gene>
    <name evidence="3" type="ORF">ETAA8_24350</name>
</gene>
<sequence>MTADEASSADHPTPEILPVEDPRAFAAEARTNPRNRVVWVPRSVRSKDTLLRLFADALHFPRYFRRNWDAFEESLREYLASLPEHGALIIVHEHVPFGEGENHTTYFEILLSAAANRTDGHSLQIVVPG</sequence>
<dbReference type="SUPFAM" id="SSF52038">
    <property type="entry name" value="Barstar-related"/>
    <property type="match status" value="1"/>
</dbReference>